<dbReference type="PROSITE" id="PS50929">
    <property type="entry name" value="ABC_TM1F"/>
    <property type="match status" value="1"/>
</dbReference>
<dbReference type="GO" id="GO:0140359">
    <property type="term" value="F:ABC-type transporter activity"/>
    <property type="evidence" value="ECO:0007669"/>
    <property type="project" value="InterPro"/>
</dbReference>
<dbReference type="GO" id="GO:0005524">
    <property type="term" value="F:ATP binding"/>
    <property type="evidence" value="ECO:0007669"/>
    <property type="project" value="UniProtKB-KW"/>
</dbReference>
<dbReference type="GO" id="GO:0034040">
    <property type="term" value="F:ATPase-coupled lipid transmembrane transporter activity"/>
    <property type="evidence" value="ECO:0007669"/>
    <property type="project" value="TreeGrafter"/>
</dbReference>
<evidence type="ECO:0000259" key="11">
    <source>
        <dbReference type="PROSITE" id="PS50893"/>
    </source>
</evidence>
<evidence type="ECO:0000256" key="4">
    <source>
        <dbReference type="ARBA" id="ARBA00022741"/>
    </source>
</evidence>
<name>A0A6B8VPC4_9CORY</name>
<dbReference type="PROSITE" id="PS50893">
    <property type="entry name" value="ABC_TRANSPORTER_2"/>
    <property type="match status" value="1"/>
</dbReference>
<evidence type="ECO:0000313" key="14">
    <source>
        <dbReference type="Proteomes" id="UP000424462"/>
    </source>
</evidence>
<keyword evidence="3 10" id="KW-0812">Transmembrane</keyword>
<feature type="transmembrane region" description="Helical" evidence="10">
    <location>
        <begin position="266"/>
        <end position="287"/>
    </location>
</feature>
<dbReference type="AlphaFoldDB" id="A0A6B8VPC4"/>
<keyword evidence="5 13" id="KW-0067">ATP-binding</keyword>
<protein>
    <submittedName>
        <fullName evidence="13">Lipid A export ATP-binding/permease protein MsbA</fullName>
        <ecNumber evidence="13">3.6.3.-</ecNumber>
    </submittedName>
</protein>
<dbReference type="Proteomes" id="UP000424462">
    <property type="component" value="Chromosome"/>
</dbReference>
<feature type="transmembrane region" description="Helical" evidence="10">
    <location>
        <begin position="34"/>
        <end position="56"/>
    </location>
</feature>
<dbReference type="GO" id="GO:0016887">
    <property type="term" value="F:ATP hydrolysis activity"/>
    <property type="evidence" value="ECO:0007669"/>
    <property type="project" value="InterPro"/>
</dbReference>
<dbReference type="GO" id="GO:0005886">
    <property type="term" value="C:plasma membrane"/>
    <property type="evidence" value="ECO:0007669"/>
    <property type="project" value="UniProtKB-SubCell"/>
</dbReference>
<keyword evidence="2" id="KW-1003">Cell membrane</keyword>
<evidence type="ECO:0000256" key="5">
    <source>
        <dbReference type="ARBA" id="ARBA00022840"/>
    </source>
</evidence>
<comment type="subcellular location">
    <subcellularLocation>
        <location evidence="1">Cell inner membrane</location>
        <topology evidence="1">Multi-pass membrane protein</topology>
    </subcellularLocation>
</comment>
<organism evidence="13 14">
    <name type="scientific">Corynebacterium occultum</name>
    <dbReference type="NCBI Taxonomy" id="2675219"/>
    <lineage>
        <taxon>Bacteria</taxon>
        <taxon>Bacillati</taxon>
        <taxon>Actinomycetota</taxon>
        <taxon>Actinomycetes</taxon>
        <taxon>Mycobacteriales</taxon>
        <taxon>Corynebacteriaceae</taxon>
        <taxon>Corynebacterium</taxon>
    </lineage>
</organism>
<dbReference type="Pfam" id="PF00005">
    <property type="entry name" value="ABC_tran"/>
    <property type="match status" value="1"/>
</dbReference>
<dbReference type="InterPro" id="IPR003593">
    <property type="entry name" value="AAA+_ATPase"/>
</dbReference>
<keyword evidence="8 10" id="KW-0472">Membrane</keyword>
<evidence type="ECO:0000256" key="6">
    <source>
        <dbReference type="ARBA" id="ARBA00022967"/>
    </source>
</evidence>
<evidence type="ECO:0000256" key="3">
    <source>
        <dbReference type="ARBA" id="ARBA00022692"/>
    </source>
</evidence>
<dbReference type="SUPFAM" id="SSF90123">
    <property type="entry name" value="ABC transporter transmembrane region"/>
    <property type="match status" value="1"/>
</dbReference>
<keyword evidence="6" id="KW-1278">Translocase</keyword>
<dbReference type="KEGG" id="cok:COCCU_07490"/>
<dbReference type="Pfam" id="PF00664">
    <property type="entry name" value="ABC_membrane"/>
    <property type="match status" value="1"/>
</dbReference>
<sequence>MNSAGRQADALPPTTLAISLRHLGTLPARPGPGWYLLATPIFLLTLLCMVGTSTLLGFSVDLIDGGGALPVLGGGAAGFGLLLGVVAALLLLETIGRASGGYLIISRVRRLSVDLRKDALAAALRAPVPEVMALGTGNLITRITQDIDTTVRITSFIGVRLVITTLMFPATILSLGLIHWSYLLVFLSVTLILIPGVRTVLRYIPQASNIVSSAEARRNNLLLDTIRGAQTLRILGLDRWAHTRMASSSWVAVQARADRAPIFTRILGLGFFAYGLLLLLTFLLGTWLVQQELLSPGAATAAVVLIVRMEVHLFNVMLFAGEIQTAITGLGRAVSLARIGGGVTHREEPENLEKPPEVKIKNLSYAYPGGAGLIQELSLVLDPGSTTALVGTSGAGKSTLAALLAGLLRPDGGKVWIGGVDTQQVSDNWIARQVTLLSQEVHLFAGPLRQDLQMAAPGAGDELLIDALTRVGLPPGGAHFSRWFPQDLDTPVGAGAEELAPEVAQQVALARILLRNPPVLILDEATSEAGSDSSRLLEQAAAVAAQGRTALVVAHRLDQAVSADRVILMEEGELLEDGTHEQLLAAGGRYAGLYQRWRQGGGEVGQV</sequence>
<dbReference type="Gene3D" id="3.40.50.300">
    <property type="entry name" value="P-loop containing nucleotide triphosphate hydrolases"/>
    <property type="match status" value="1"/>
</dbReference>
<evidence type="ECO:0000313" key="13">
    <source>
        <dbReference type="EMBL" id="QGU07432.1"/>
    </source>
</evidence>
<dbReference type="InterPro" id="IPR011527">
    <property type="entry name" value="ABC1_TM_dom"/>
</dbReference>
<dbReference type="InterPro" id="IPR003439">
    <property type="entry name" value="ABC_transporter-like_ATP-bd"/>
</dbReference>
<feature type="domain" description="ABC transmembrane type-1" evidence="12">
    <location>
        <begin position="36"/>
        <end position="325"/>
    </location>
</feature>
<keyword evidence="4" id="KW-0547">Nucleotide-binding</keyword>
<evidence type="ECO:0000256" key="1">
    <source>
        <dbReference type="ARBA" id="ARBA00004429"/>
    </source>
</evidence>
<evidence type="ECO:0000256" key="8">
    <source>
        <dbReference type="ARBA" id="ARBA00023136"/>
    </source>
</evidence>
<reference evidence="13 14" key="1">
    <citation type="submission" date="2019-11" db="EMBL/GenBank/DDBJ databases">
        <title>Complete genome sequence of Corynebacterium kalinowskii 1959, a novel Corynebacterium species isolated from soil of a small paddock in Vilsendorf, Germany.</title>
        <authorList>
            <person name="Schaffert L."/>
            <person name="Ruwe M."/>
            <person name="Milse J."/>
            <person name="Hanuschka K."/>
            <person name="Ortseifen V."/>
            <person name="Droste J."/>
            <person name="Brandt D."/>
            <person name="Schlueter L."/>
            <person name="Kutter Y."/>
            <person name="Vinke S."/>
            <person name="Viehoefer P."/>
            <person name="Jacob L."/>
            <person name="Luebke N.-C."/>
            <person name="Schulte-Berndt E."/>
            <person name="Hain C."/>
            <person name="Linder M."/>
            <person name="Schmidt P."/>
            <person name="Wollenschlaeger L."/>
            <person name="Luttermann T."/>
            <person name="Thieme E."/>
            <person name="Hassa J."/>
            <person name="Haak M."/>
            <person name="Wittchen M."/>
            <person name="Mentz A."/>
            <person name="Persicke M."/>
            <person name="Busche T."/>
            <person name="Ruckert C."/>
        </authorList>
    </citation>
    <scope>NUCLEOTIDE SEQUENCE [LARGE SCALE GENOMIC DNA]</scope>
    <source>
        <strain evidence="13 14">2039</strain>
    </source>
</reference>
<evidence type="ECO:0000259" key="12">
    <source>
        <dbReference type="PROSITE" id="PS50929"/>
    </source>
</evidence>
<feature type="transmembrane region" description="Helical" evidence="10">
    <location>
        <begin position="68"/>
        <end position="92"/>
    </location>
</feature>
<evidence type="ECO:0000256" key="10">
    <source>
        <dbReference type="SAM" id="Phobius"/>
    </source>
</evidence>
<dbReference type="InterPro" id="IPR036640">
    <property type="entry name" value="ABC1_TM_sf"/>
</dbReference>
<feature type="domain" description="ABC transporter" evidence="11">
    <location>
        <begin position="358"/>
        <end position="596"/>
    </location>
</feature>
<dbReference type="EC" id="3.6.3.-" evidence="13"/>
<proteinExistence type="inferred from homology"/>
<dbReference type="InterPro" id="IPR039421">
    <property type="entry name" value="Type_1_exporter"/>
</dbReference>
<keyword evidence="2" id="KW-0997">Cell inner membrane</keyword>
<comment type="similarity">
    <text evidence="9">Belongs to the ABC transporter superfamily. Siderophore-Fe(3+) uptake transporter (SIUT) (TC 3.A.1.21) family.</text>
</comment>
<dbReference type="SUPFAM" id="SSF52540">
    <property type="entry name" value="P-loop containing nucleoside triphosphate hydrolases"/>
    <property type="match status" value="1"/>
</dbReference>
<gene>
    <name evidence="13" type="primary">msbA2</name>
    <name evidence="13" type="ORF">COCCU_07490</name>
</gene>
<evidence type="ECO:0000256" key="2">
    <source>
        <dbReference type="ARBA" id="ARBA00022519"/>
    </source>
</evidence>
<keyword evidence="13" id="KW-0378">Hydrolase</keyword>
<dbReference type="Gene3D" id="1.20.1560.10">
    <property type="entry name" value="ABC transporter type 1, transmembrane domain"/>
    <property type="match status" value="1"/>
</dbReference>
<feature type="transmembrane region" description="Helical" evidence="10">
    <location>
        <begin position="157"/>
        <end position="176"/>
    </location>
</feature>
<dbReference type="EMBL" id="CP046455">
    <property type="protein sequence ID" value="QGU07432.1"/>
    <property type="molecule type" value="Genomic_DNA"/>
</dbReference>
<dbReference type="InterPro" id="IPR027417">
    <property type="entry name" value="P-loop_NTPase"/>
</dbReference>
<evidence type="ECO:0000256" key="9">
    <source>
        <dbReference type="ARBA" id="ARBA00023455"/>
    </source>
</evidence>
<keyword evidence="14" id="KW-1185">Reference proteome</keyword>
<dbReference type="PANTHER" id="PTHR24221:SF654">
    <property type="entry name" value="ATP-BINDING CASSETTE SUB-FAMILY B MEMBER 6"/>
    <property type="match status" value="1"/>
</dbReference>
<keyword evidence="7 10" id="KW-1133">Transmembrane helix</keyword>
<dbReference type="PANTHER" id="PTHR24221">
    <property type="entry name" value="ATP-BINDING CASSETTE SUB-FAMILY B"/>
    <property type="match status" value="1"/>
</dbReference>
<feature type="transmembrane region" description="Helical" evidence="10">
    <location>
        <begin position="182"/>
        <end position="201"/>
    </location>
</feature>
<dbReference type="SMART" id="SM00382">
    <property type="entry name" value="AAA"/>
    <property type="match status" value="1"/>
</dbReference>
<accession>A0A6B8VPC4</accession>
<evidence type="ECO:0000256" key="7">
    <source>
        <dbReference type="ARBA" id="ARBA00022989"/>
    </source>
</evidence>